<dbReference type="FunCoup" id="L5KUL9">
    <property type="interactions" value="2277"/>
</dbReference>
<dbReference type="InterPro" id="IPR034125">
    <property type="entry name" value="RBM6_RRM2"/>
</dbReference>
<dbReference type="InterPro" id="IPR035979">
    <property type="entry name" value="RBD_domain_sf"/>
</dbReference>
<dbReference type="SMART" id="SM00547">
    <property type="entry name" value="ZnF_RBZ"/>
    <property type="match status" value="2"/>
</dbReference>
<keyword evidence="11" id="KW-0539">Nucleus</keyword>
<feature type="region of interest" description="Disordered" evidence="19">
    <location>
        <begin position="799"/>
        <end position="932"/>
    </location>
</feature>
<feature type="compositionally biased region" description="Low complexity" evidence="19">
    <location>
        <begin position="1500"/>
        <end position="1520"/>
    </location>
</feature>
<dbReference type="PROSITE" id="PS50102">
    <property type="entry name" value="RRM"/>
    <property type="match status" value="3"/>
</dbReference>
<gene>
    <name evidence="24" type="ORF">PAL_GLEAN10009207</name>
</gene>
<keyword evidence="5" id="KW-0747">Spliceosome</keyword>
<dbReference type="GO" id="GO:0005681">
    <property type="term" value="C:spliceosomal complex"/>
    <property type="evidence" value="ECO:0007669"/>
    <property type="project" value="UniProtKB-KW"/>
</dbReference>
<evidence type="ECO:0000256" key="8">
    <source>
        <dbReference type="ARBA" id="ARBA00022833"/>
    </source>
</evidence>
<keyword evidence="18" id="KW-0175">Coiled coil</keyword>
<feature type="compositionally biased region" description="Polar residues" evidence="19">
    <location>
        <begin position="100"/>
        <end position="113"/>
    </location>
</feature>
<feature type="compositionally biased region" description="Basic and acidic residues" evidence="19">
    <location>
        <begin position="79"/>
        <end position="97"/>
    </location>
</feature>
<feature type="domain" description="C2H2-type" evidence="21">
    <location>
        <begin position="1721"/>
        <end position="1751"/>
    </location>
</feature>
<dbReference type="eggNOG" id="KOG0154">
    <property type="taxonomic scope" value="Eukaryota"/>
</dbReference>
<comment type="function">
    <text evidence="15">Binds to ssRNA containing the consensus sequence 5'-AGGUAA-3'. May be involved in post-transcriptional processing, most probably in mRNA splicing. Binds to RNA homopolymers, with a preference for poly(G) and poly(U) and little for poly(A). May bind to specific miRNA hairpins.</text>
</comment>
<dbReference type="InterPro" id="IPR000467">
    <property type="entry name" value="G_patch_dom"/>
</dbReference>
<feature type="domain" description="RRM" evidence="20">
    <location>
        <begin position="456"/>
        <end position="536"/>
    </location>
</feature>
<evidence type="ECO:0000256" key="19">
    <source>
        <dbReference type="SAM" id="MobiDB-lite"/>
    </source>
</evidence>
<dbReference type="GO" id="GO:0003723">
    <property type="term" value="F:RNA binding"/>
    <property type="evidence" value="ECO:0007669"/>
    <property type="project" value="UniProtKB-UniRule"/>
</dbReference>
<evidence type="ECO:0000256" key="15">
    <source>
        <dbReference type="ARBA" id="ARBA00093437"/>
    </source>
</evidence>
<dbReference type="PANTHER" id="PTHR13948">
    <property type="entry name" value="RNA-BINDING PROTEIN"/>
    <property type="match status" value="1"/>
</dbReference>
<dbReference type="PANTHER" id="PTHR13948:SF21">
    <property type="entry name" value="RNA-BINDING PROTEIN 5"/>
    <property type="match status" value="1"/>
</dbReference>
<dbReference type="Pfam" id="PF17780">
    <property type="entry name" value="OCRE"/>
    <property type="match status" value="2"/>
</dbReference>
<dbReference type="FunFam" id="3.30.70.330:FF:000114">
    <property type="entry name" value="RNA-binding protein 10 isoform X1"/>
    <property type="match status" value="1"/>
</dbReference>
<evidence type="ECO:0000256" key="1">
    <source>
        <dbReference type="ARBA" id="ARBA00004123"/>
    </source>
</evidence>
<evidence type="ECO:0000256" key="13">
    <source>
        <dbReference type="ARBA" id="ARBA00067853"/>
    </source>
</evidence>
<feature type="compositionally biased region" description="Basic and acidic residues" evidence="19">
    <location>
        <begin position="920"/>
        <end position="932"/>
    </location>
</feature>
<dbReference type="PROSITE" id="PS50157">
    <property type="entry name" value="ZINC_FINGER_C2H2_2"/>
    <property type="match status" value="1"/>
</dbReference>
<dbReference type="Gene3D" id="4.10.1060.10">
    <property type="entry name" value="Zinc finger, RanBP2-type"/>
    <property type="match status" value="1"/>
</dbReference>
<feature type="region of interest" description="Disordered" evidence="19">
    <location>
        <begin position="1459"/>
        <end position="1542"/>
    </location>
</feature>
<dbReference type="Proteomes" id="UP000010552">
    <property type="component" value="Unassembled WGS sequence"/>
</dbReference>
<dbReference type="InterPro" id="IPR012677">
    <property type="entry name" value="Nucleotide-bd_a/b_plait_sf"/>
</dbReference>
<evidence type="ECO:0000259" key="21">
    <source>
        <dbReference type="PROSITE" id="PS50157"/>
    </source>
</evidence>
<feature type="compositionally biased region" description="Basic and acidic residues" evidence="19">
    <location>
        <begin position="828"/>
        <end position="845"/>
    </location>
</feature>
<sequence>MWGDSRSANRTGPFRGSQEERFAPGWNRDYPPPPLKSHAQERHSGNFPGRDSLPFDFQGHSGPPFANVEEHSFSYGARDGPRGDYRGGEGSGHDFRGGDFSSSDFQNRDSSQLDFRGRDIHSGDFRDREGPPMDYRGGDGTSMDYRGRETSHMNYRDRDAHTVDFRGRDAPPSDFRGRGTYDLDFRGRDGSHADFRGRDLSDLDFRTRDQSRSDFRNRDVSDLDFRDKDGAQVDFRGRGSGTSDLDFRDRDTPHSDFRGRHRSRTDQDFRGREVETCMEFKDREMPSVDPDILDYIQPSTQDREHSGMNVSKREESTHDHATERPAFGIQKGEFEHSETREGETQGVDFEQESSSNFQNSQSPLQDQDKSQLSGGEKQSSDSDLFKEEGGLDFLGQQDTDYRSMEYRDVDHRLPGSQIFGYGQSKSFPEGKTSRDVQQDLQDQDYRTGTSEEKPSKLIRLSGVPENATKEEILNAFRTPDDMPMKDLQLKEYNTGYDYGYVCVEFSLLEDAIGCMEANQGTLMIHDKEVTLAYVPSPDFWYCKRCKTSTGGHRSSCSFCKCPREVTEAKQELITYPQPQKTSIPTSSEKQPNQPPRSIDKEPEPKKREEGQEPRLGHQKREAERYLPPSRREGLAFRRDREKEPWSGETRQDGESKTIMLKRIYRSTPPEVIVEVLEPYVRLTTANVRIIKNRTGPMGHTYGFIDLDSHAEALRVVKILQNLDPPFSIDGKMVAVNLATGKRRVKNISEIGGEVAEIQIGLQIQIDKDNTSSDCYIYDSATGYYYDPLAGTYYDPNTQQEVFVPQDPGSPEEEEIKEKKPTSQGKSSSKKETSKRDGKEKKDRGVTRFQENASEGTAPPEDVFKKPLPPTMKKEESPPPPKVVNPLIGLLGEYGGDSDYEEDEEEEQPPPPQPRTVQPQQREEPTKKENEEDKLTDWNKLACLLCRRQFPNKEVLIKHQQLSDLHKQNLEIHRKIKQSEQELAYLERREREMEISGSVLLLTNRESLKKEEMIAGKSSNLLTLQKENELNTPGKLTVIVNLLVKKVLTTAAKEAVPNKPLAGGRGQASDMAILDWLQRKRVSRTERSGRYGSIIDRDDRDERESRSRRRDSDYKRSSDDRRGDRYDDYRDYDSPERERERRNSDRSEDGYHSDGDYGEHDYRHDISDERESKTIMLRGLPITITESDIREMMESFEGPQPADVRLMKRKTGVSRGFAFVEFYHLQDATSWMEANQKKLVIQGKHIAMHYSNPRPKFEDWLCNKCCLNNFRKRLKCFRCGADKFDSEQEVPPGTTESVQSVDYYCDTIILRNIAPHTVVDSIMTALSPYASLAVNNIRLIKDRQTQQNRGFAFVQLSSAMDASQLLQILQSLHPPLKIDGKTIGVDFAKSARKDLVLPDGNRVSAFSVASTAIAAAQWSSTQSQSGEGGSVDYSYLQPGQDGYAQYAQYSQDYQQFYQQQAGGLEPDTSSASGTAATTTSSAVVSQSPQLYNQTSNPPGSPTEEAQPSTSTSTQAPAASPTGVVPGTKYAVPDTSTYQYDESSGYYYDPTTGLYYDPNSQYYYNSLTQQYLYWDGEKETYVPAAEASSHQQAGLPPAKEGKEKKEKPKSKTAQQIAKDMERWAKSLNKQKENFKNSFQPVNSLREEERRESAAADAGFALFEKKGALAERQQLIPELVRNGDEENPLKRGLVAAYSGDSDNEEELVERLESEEEKLADWKKMACLLCRRQFPNRDALVRHQQLSDLHKQNMDIYRRSRLSEQELEALELREREMKYRDRAAERREKYGIPEPPEPKRKKQFDAGTVNYEQPTKDGIDHSNIGNKMLQAMGWREGSGLGRKCQGITAPIEAQVRLKGAGLGAKGSAYGLSGADSYKDAVRKAMFARFTEME</sequence>
<keyword evidence="6" id="KW-0677">Repeat</keyword>
<feature type="compositionally biased region" description="Low complexity" evidence="19">
    <location>
        <begin position="1459"/>
        <end position="1481"/>
    </location>
</feature>
<dbReference type="CDD" id="cd12752">
    <property type="entry name" value="RRM1_RBM5"/>
    <property type="match status" value="1"/>
</dbReference>
<feature type="domain" description="RRM" evidence="20">
    <location>
        <begin position="1172"/>
        <end position="1252"/>
    </location>
</feature>
<feature type="compositionally biased region" description="Basic and acidic residues" evidence="19">
    <location>
        <begin position="378"/>
        <end position="389"/>
    </location>
</feature>
<feature type="compositionally biased region" description="Basic and acidic residues" evidence="19">
    <location>
        <begin position="597"/>
        <end position="653"/>
    </location>
</feature>
<keyword evidence="4" id="KW-0479">Metal-binding</keyword>
<feature type="compositionally biased region" description="Basic and acidic residues" evidence="19">
    <location>
        <begin position="145"/>
        <end position="188"/>
    </location>
</feature>
<dbReference type="FunFam" id="3.30.70.330:FF:000304">
    <property type="entry name" value="RNA-binding protein 6 isoform X2"/>
    <property type="match status" value="1"/>
</dbReference>
<evidence type="ECO:0000256" key="3">
    <source>
        <dbReference type="ARBA" id="ARBA00022664"/>
    </source>
</evidence>
<dbReference type="GO" id="GO:0000398">
    <property type="term" value="P:mRNA splicing, via spliceosome"/>
    <property type="evidence" value="ECO:0007669"/>
    <property type="project" value="TreeGrafter"/>
</dbReference>
<feature type="compositionally biased region" description="Polar residues" evidence="19">
    <location>
        <begin position="1482"/>
        <end position="1496"/>
    </location>
</feature>
<feature type="compositionally biased region" description="Basic and acidic residues" evidence="19">
    <location>
        <begin position="115"/>
        <end position="131"/>
    </location>
</feature>
<feature type="region of interest" description="Disordered" evidence="19">
    <location>
        <begin position="1"/>
        <end position="188"/>
    </location>
</feature>
<evidence type="ECO:0000259" key="23">
    <source>
        <dbReference type="PROSITE" id="PS50199"/>
    </source>
</evidence>
<dbReference type="FunFam" id="3.30.70.330:FF:000110">
    <property type="entry name" value="RNA-binding protein 10 isoform X1"/>
    <property type="match status" value="1"/>
</dbReference>
<feature type="domain" description="G-patch" evidence="22">
    <location>
        <begin position="1817"/>
        <end position="1863"/>
    </location>
</feature>
<feature type="region of interest" description="Disordered" evidence="19">
    <location>
        <begin position="414"/>
        <end position="453"/>
    </location>
</feature>
<feature type="region of interest" description="Disordered" evidence="19">
    <location>
        <begin position="1582"/>
        <end position="1612"/>
    </location>
</feature>
<dbReference type="Pfam" id="PF00641">
    <property type="entry name" value="Zn_ribbon_RanBP"/>
    <property type="match status" value="1"/>
</dbReference>
<dbReference type="PROSITE" id="PS50199">
    <property type="entry name" value="ZF_RANBP2_2"/>
    <property type="match status" value="1"/>
</dbReference>
<dbReference type="CDD" id="cd12563">
    <property type="entry name" value="RRM2_RBM6"/>
    <property type="match status" value="1"/>
</dbReference>
<dbReference type="GO" id="GO:0008270">
    <property type="term" value="F:zinc ion binding"/>
    <property type="evidence" value="ECO:0007669"/>
    <property type="project" value="UniProtKB-KW"/>
</dbReference>
<dbReference type="InterPro" id="IPR000504">
    <property type="entry name" value="RRM_dom"/>
</dbReference>
<evidence type="ECO:0000256" key="11">
    <source>
        <dbReference type="ARBA" id="ARBA00023242"/>
    </source>
</evidence>
<evidence type="ECO:0000256" key="4">
    <source>
        <dbReference type="ARBA" id="ARBA00022723"/>
    </source>
</evidence>
<feature type="region of interest" description="Disordered" evidence="19">
    <location>
        <begin position="1097"/>
        <end position="1167"/>
    </location>
</feature>
<keyword evidence="9 16" id="KW-0694">RNA-binding</keyword>
<dbReference type="InterPro" id="IPR013087">
    <property type="entry name" value="Znf_C2H2_type"/>
</dbReference>
<evidence type="ECO:0000313" key="24">
    <source>
        <dbReference type="EMBL" id="ELK15117.1"/>
    </source>
</evidence>
<name>L5KUL9_PTEAL</name>
<evidence type="ECO:0000256" key="16">
    <source>
        <dbReference type="PROSITE-ProRule" id="PRU00176"/>
    </source>
</evidence>
<evidence type="ECO:0000259" key="22">
    <source>
        <dbReference type="PROSITE" id="PS50174"/>
    </source>
</evidence>
<dbReference type="CDD" id="cd16168">
    <property type="entry name" value="OCRE_RBM5"/>
    <property type="match status" value="1"/>
</dbReference>
<keyword evidence="25" id="KW-1185">Reference proteome</keyword>
<evidence type="ECO:0000256" key="2">
    <source>
        <dbReference type="ARBA" id="ARBA00009144"/>
    </source>
</evidence>
<feature type="coiled-coil region" evidence="18">
    <location>
        <begin position="1691"/>
        <end position="1721"/>
    </location>
</feature>
<comment type="subunit">
    <text evidence="12">Associates with the spliceosome. Component of a large chromatin remodeling complex, at least composed of MYSM1, PCAF, RBM10 and KIF11/TRIP5.</text>
</comment>
<feature type="compositionally biased region" description="Low complexity" evidence="19">
    <location>
        <begin position="352"/>
        <end position="362"/>
    </location>
</feature>
<dbReference type="PROSITE" id="PS50174">
    <property type="entry name" value="G_PATCH"/>
    <property type="match status" value="1"/>
</dbReference>
<dbReference type="InterPro" id="IPR001876">
    <property type="entry name" value="Znf_RanBP2"/>
</dbReference>
<feature type="compositionally biased region" description="Basic and acidic residues" evidence="19">
    <location>
        <begin position="245"/>
        <end position="270"/>
    </location>
</feature>
<feature type="coiled-coil region" evidence="18">
    <location>
        <begin position="961"/>
        <end position="995"/>
    </location>
</feature>
<keyword evidence="7 17" id="KW-0863">Zinc-finger</keyword>
<dbReference type="EMBL" id="KB030552">
    <property type="protein sequence ID" value="ELK15117.1"/>
    <property type="molecule type" value="Genomic_DNA"/>
</dbReference>
<feature type="region of interest" description="Disordered" evidence="19">
    <location>
        <begin position="231"/>
        <end position="270"/>
    </location>
</feature>
<feature type="compositionally biased region" description="Basic and acidic residues" evidence="19">
    <location>
        <begin position="431"/>
        <end position="453"/>
    </location>
</feature>
<evidence type="ECO:0000256" key="14">
    <source>
        <dbReference type="ARBA" id="ARBA00075688"/>
    </source>
</evidence>
<dbReference type="PROSITE" id="PS01358">
    <property type="entry name" value="ZF_RANBP2_1"/>
    <property type="match status" value="1"/>
</dbReference>
<dbReference type="SMART" id="SM00443">
    <property type="entry name" value="G_patch"/>
    <property type="match status" value="1"/>
</dbReference>
<evidence type="ECO:0000256" key="12">
    <source>
        <dbReference type="ARBA" id="ARBA00065703"/>
    </source>
</evidence>
<feature type="region of interest" description="Disordered" evidence="19">
    <location>
        <begin position="299"/>
        <end position="399"/>
    </location>
</feature>
<feature type="compositionally biased region" description="Acidic residues" evidence="19">
    <location>
        <begin position="895"/>
        <end position="907"/>
    </location>
</feature>
<evidence type="ECO:0000256" key="6">
    <source>
        <dbReference type="ARBA" id="ARBA00022737"/>
    </source>
</evidence>
<evidence type="ECO:0000256" key="9">
    <source>
        <dbReference type="ARBA" id="ARBA00022884"/>
    </source>
</evidence>
<keyword evidence="3" id="KW-0507">mRNA processing</keyword>
<feature type="domain" description="RanBP2-type" evidence="23">
    <location>
        <begin position="1255"/>
        <end position="1284"/>
    </location>
</feature>
<dbReference type="InParanoid" id="L5KUL9"/>
<feature type="compositionally biased region" description="Basic and acidic residues" evidence="19">
    <location>
        <begin position="332"/>
        <end position="343"/>
    </location>
</feature>
<dbReference type="Gene3D" id="3.30.70.330">
    <property type="match status" value="3"/>
</dbReference>
<evidence type="ECO:0000256" key="17">
    <source>
        <dbReference type="PROSITE-ProRule" id="PRU00322"/>
    </source>
</evidence>
<dbReference type="SUPFAM" id="SSF54928">
    <property type="entry name" value="RNA-binding domain, RBD"/>
    <property type="match status" value="4"/>
</dbReference>
<feature type="compositionally biased region" description="Polar residues" evidence="19">
    <location>
        <begin position="1"/>
        <end position="10"/>
    </location>
</feature>
<accession>L5KUL9</accession>
<dbReference type="InterPro" id="IPR034993">
    <property type="entry name" value="RBM5_RRM2"/>
</dbReference>
<dbReference type="STRING" id="9402.L5KUL9"/>
<comment type="subcellular location">
    <subcellularLocation>
        <location evidence="1">Nucleus</location>
    </subcellularLocation>
</comment>
<evidence type="ECO:0000256" key="10">
    <source>
        <dbReference type="ARBA" id="ARBA00023187"/>
    </source>
</evidence>
<dbReference type="CDD" id="cd12755">
    <property type="entry name" value="RRM2_RBM5"/>
    <property type="match status" value="1"/>
</dbReference>
<feature type="compositionally biased region" description="Polar residues" evidence="19">
    <location>
        <begin position="576"/>
        <end position="591"/>
    </location>
</feature>
<feature type="domain" description="RRM" evidence="20">
    <location>
        <begin position="1305"/>
        <end position="1389"/>
    </location>
</feature>
<organism evidence="24 25">
    <name type="scientific">Pteropus alecto</name>
    <name type="common">Black flying fox</name>
    <dbReference type="NCBI Taxonomy" id="9402"/>
    <lineage>
        <taxon>Eukaryota</taxon>
        <taxon>Metazoa</taxon>
        <taxon>Chordata</taxon>
        <taxon>Craniata</taxon>
        <taxon>Vertebrata</taxon>
        <taxon>Euteleostomi</taxon>
        <taxon>Mammalia</taxon>
        <taxon>Eutheria</taxon>
        <taxon>Laurasiatheria</taxon>
        <taxon>Chiroptera</taxon>
        <taxon>Yinpterochiroptera</taxon>
        <taxon>Pteropodoidea</taxon>
        <taxon>Pteropodidae</taxon>
        <taxon>Pteropodinae</taxon>
        <taxon>Pteropus</taxon>
    </lineage>
</organism>
<protein>
    <recommendedName>
        <fullName evidence="13">RNA-binding protein 10</fullName>
    </recommendedName>
    <alternativeName>
        <fullName evidence="14">RNA-binding motif protein 10</fullName>
    </alternativeName>
</protein>
<evidence type="ECO:0000256" key="18">
    <source>
        <dbReference type="SAM" id="Coils"/>
    </source>
</evidence>
<proteinExistence type="inferred from homology"/>
<dbReference type="SUPFAM" id="SSF141571">
    <property type="entry name" value="Pentapeptide repeat-like"/>
    <property type="match status" value="1"/>
</dbReference>
<evidence type="ECO:0000313" key="25">
    <source>
        <dbReference type="Proteomes" id="UP000010552"/>
    </source>
</evidence>
<feature type="region of interest" description="Disordered" evidence="19">
    <location>
        <begin position="574"/>
        <end position="653"/>
    </location>
</feature>
<dbReference type="Pfam" id="PF01585">
    <property type="entry name" value="G-patch"/>
    <property type="match status" value="1"/>
</dbReference>
<dbReference type="FunFam" id="2.160.20.80:FF:000004">
    <property type="entry name" value="RNA-binding motif protein 6"/>
    <property type="match status" value="1"/>
</dbReference>
<evidence type="ECO:0000256" key="7">
    <source>
        <dbReference type="ARBA" id="ARBA00022771"/>
    </source>
</evidence>
<dbReference type="Pfam" id="PF00076">
    <property type="entry name" value="RRM_1"/>
    <property type="match status" value="1"/>
</dbReference>
<comment type="similarity">
    <text evidence="2">Belongs to the RBM5/RBM10 family.</text>
</comment>
<evidence type="ECO:0000256" key="5">
    <source>
        <dbReference type="ARBA" id="ARBA00022728"/>
    </source>
</evidence>
<keyword evidence="8" id="KW-0862">Zinc</keyword>
<feature type="compositionally biased region" description="Basic and acidic residues" evidence="19">
    <location>
        <begin position="301"/>
        <end position="323"/>
    </location>
</feature>
<keyword evidence="10" id="KW-0508">mRNA splicing</keyword>
<dbReference type="Gene3D" id="2.160.20.80">
    <property type="entry name" value="E3 ubiquitin-protein ligase SopA"/>
    <property type="match status" value="1"/>
</dbReference>
<dbReference type="SMART" id="SM00360">
    <property type="entry name" value="RRM"/>
    <property type="match status" value="4"/>
</dbReference>
<evidence type="ECO:0000259" key="20">
    <source>
        <dbReference type="PROSITE" id="PS50102"/>
    </source>
</evidence>
<dbReference type="InterPro" id="IPR041591">
    <property type="entry name" value="OCRE"/>
</dbReference>
<reference evidence="25" key="1">
    <citation type="journal article" date="2013" name="Science">
        <title>Comparative analysis of bat genomes provides insight into the evolution of flight and immunity.</title>
        <authorList>
            <person name="Zhang G."/>
            <person name="Cowled C."/>
            <person name="Shi Z."/>
            <person name="Huang Z."/>
            <person name="Bishop-Lilly K.A."/>
            <person name="Fang X."/>
            <person name="Wynne J.W."/>
            <person name="Xiong Z."/>
            <person name="Baker M.L."/>
            <person name="Zhao W."/>
            <person name="Tachedjian M."/>
            <person name="Zhu Y."/>
            <person name="Zhou P."/>
            <person name="Jiang X."/>
            <person name="Ng J."/>
            <person name="Yang L."/>
            <person name="Wu L."/>
            <person name="Xiao J."/>
            <person name="Feng Y."/>
            <person name="Chen Y."/>
            <person name="Sun X."/>
            <person name="Zhang Y."/>
            <person name="Marsh G.A."/>
            <person name="Crameri G."/>
            <person name="Broder C.C."/>
            <person name="Frey K.G."/>
            <person name="Wang L.F."/>
            <person name="Wang J."/>
        </authorList>
    </citation>
    <scope>NUCLEOTIDE SEQUENCE [LARGE SCALE GENOMIC DNA]</scope>
</reference>
<dbReference type="SMART" id="SM00355">
    <property type="entry name" value="ZnF_C2H2"/>
    <property type="match status" value="2"/>
</dbReference>
<dbReference type="InterPro" id="IPR034991">
    <property type="entry name" value="RBM5_RRM1"/>
</dbReference>